<dbReference type="PANTHER" id="PTHR14859">
    <property type="entry name" value="CALCOFLUOR WHITE HYPERSENSITIVE PROTEIN PRECURSOR"/>
    <property type="match status" value="1"/>
</dbReference>
<dbReference type="SUPFAM" id="SSF56219">
    <property type="entry name" value="DNase I-like"/>
    <property type="match status" value="1"/>
</dbReference>
<keyword evidence="3" id="KW-1185">Reference proteome</keyword>
<reference evidence="2 3" key="1">
    <citation type="submission" date="2019-03" db="EMBL/GenBank/DDBJ databases">
        <title>Paracraurococcus aquatilis NE82 genome sequence.</title>
        <authorList>
            <person name="Zhao Y."/>
            <person name="Du Z."/>
        </authorList>
    </citation>
    <scope>NUCLEOTIDE SEQUENCE [LARGE SCALE GENOMIC DNA]</scope>
    <source>
        <strain evidence="2 3">NE82</strain>
    </source>
</reference>
<evidence type="ECO:0000259" key="1">
    <source>
        <dbReference type="Pfam" id="PF03372"/>
    </source>
</evidence>
<dbReference type="GO" id="GO:0006506">
    <property type="term" value="P:GPI anchor biosynthetic process"/>
    <property type="evidence" value="ECO:0007669"/>
    <property type="project" value="TreeGrafter"/>
</dbReference>
<name>A0A4R4D826_9PROT</name>
<dbReference type="Pfam" id="PF03372">
    <property type="entry name" value="Exo_endo_phos"/>
    <property type="match status" value="1"/>
</dbReference>
<evidence type="ECO:0000313" key="2">
    <source>
        <dbReference type="EMBL" id="TCZ55985.1"/>
    </source>
</evidence>
<dbReference type="AlphaFoldDB" id="A0A4R4D826"/>
<dbReference type="InterPro" id="IPR036691">
    <property type="entry name" value="Endo/exonu/phosph_ase_sf"/>
</dbReference>
<accession>A0A4R4D826</accession>
<organism evidence="2 3">
    <name type="scientific">Roseicella aquatilis</name>
    <dbReference type="NCBI Taxonomy" id="2527868"/>
    <lineage>
        <taxon>Bacteria</taxon>
        <taxon>Pseudomonadati</taxon>
        <taxon>Pseudomonadota</taxon>
        <taxon>Alphaproteobacteria</taxon>
        <taxon>Acetobacterales</taxon>
        <taxon>Roseomonadaceae</taxon>
        <taxon>Roseicella</taxon>
    </lineage>
</organism>
<comment type="caution">
    <text evidence="2">The sequence shown here is derived from an EMBL/GenBank/DDBJ whole genome shotgun (WGS) entry which is preliminary data.</text>
</comment>
<dbReference type="GO" id="GO:0016020">
    <property type="term" value="C:membrane"/>
    <property type="evidence" value="ECO:0007669"/>
    <property type="project" value="GOC"/>
</dbReference>
<sequence>MARATGVAAGRLLSLPRDAGATGKAGLAATAPGLRVASYNIHKCVGTDGKFDPGRITAVIAELGADLVALQEVDRRFGRRTALLDVAALRQATGLVAVPASDLSDGLGWHGNALLVRPGTTWRLDRLELPGVEPRGAVIAELLAPGAAGPIRVVAAHFGLLRRCRARQVETILDALTQGADIPTLLLGDLNEWRRDRTRSSLHGLEPLFGPVGRGKPSFPSRRPLLALDRILGCPRARVRSVEVHDSPLARTASDHLPLKARVEFEIATDLAAAA</sequence>
<dbReference type="GO" id="GO:0003824">
    <property type="term" value="F:catalytic activity"/>
    <property type="evidence" value="ECO:0007669"/>
    <property type="project" value="InterPro"/>
</dbReference>
<evidence type="ECO:0000313" key="3">
    <source>
        <dbReference type="Proteomes" id="UP000295023"/>
    </source>
</evidence>
<proteinExistence type="predicted"/>
<dbReference type="InterPro" id="IPR051916">
    <property type="entry name" value="GPI-anchor_lipid_remodeler"/>
</dbReference>
<dbReference type="InterPro" id="IPR005135">
    <property type="entry name" value="Endo/exonuclease/phosphatase"/>
</dbReference>
<protein>
    <submittedName>
        <fullName evidence="2">EEP domain-containing protein</fullName>
    </submittedName>
</protein>
<feature type="domain" description="Endonuclease/exonuclease/phosphatase" evidence="1">
    <location>
        <begin position="37"/>
        <end position="256"/>
    </location>
</feature>
<dbReference type="RefSeq" id="WP_132293958.1">
    <property type="nucleotide sequence ID" value="NZ_SKBM01000024.1"/>
</dbReference>
<dbReference type="EMBL" id="SKBM01000024">
    <property type="protein sequence ID" value="TCZ55985.1"/>
    <property type="molecule type" value="Genomic_DNA"/>
</dbReference>
<gene>
    <name evidence="2" type="ORF">EXY23_20535</name>
</gene>
<dbReference type="OrthoDB" id="9813425at2"/>
<dbReference type="Proteomes" id="UP000295023">
    <property type="component" value="Unassembled WGS sequence"/>
</dbReference>
<dbReference type="PANTHER" id="PTHR14859:SF15">
    <property type="entry name" value="ENDONUCLEASE_EXONUCLEASE_PHOSPHATASE DOMAIN-CONTAINING PROTEIN"/>
    <property type="match status" value="1"/>
</dbReference>
<dbReference type="Gene3D" id="3.60.10.10">
    <property type="entry name" value="Endonuclease/exonuclease/phosphatase"/>
    <property type="match status" value="1"/>
</dbReference>